<keyword evidence="2" id="KW-1185">Reference proteome</keyword>
<dbReference type="EMBL" id="CAJPWZ010002386">
    <property type="protein sequence ID" value="CAG2237294.1"/>
    <property type="molecule type" value="Genomic_DNA"/>
</dbReference>
<gene>
    <name evidence="1" type="ORF">MEDL_49785</name>
</gene>
<dbReference type="OrthoDB" id="6051153at2759"/>
<evidence type="ECO:0000313" key="2">
    <source>
        <dbReference type="Proteomes" id="UP000683360"/>
    </source>
</evidence>
<evidence type="ECO:0000313" key="1">
    <source>
        <dbReference type="EMBL" id="CAG2237294.1"/>
    </source>
</evidence>
<dbReference type="AlphaFoldDB" id="A0A8S3TUG3"/>
<reference evidence="1" key="1">
    <citation type="submission" date="2021-03" db="EMBL/GenBank/DDBJ databases">
        <authorList>
            <person name="Bekaert M."/>
        </authorList>
    </citation>
    <scope>NUCLEOTIDE SEQUENCE</scope>
</reference>
<accession>A0A8S3TUG3</accession>
<organism evidence="1 2">
    <name type="scientific">Mytilus edulis</name>
    <name type="common">Blue mussel</name>
    <dbReference type="NCBI Taxonomy" id="6550"/>
    <lineage>
        <taxon>Eukaryota</taxon>
        <taxon>Metazoa</taxon>
        <taxon>Spiralia</taxon>
        <taxon>Lophotrochozoa</taxon>
        <taxon>Mollusca</taxon>
        <taxon>Bivalvia</taxon>
        <taxon>Autobranchia</taxon>
        <taxon>Pteriomorphia</taxon>
        <taxon>Mytilida</taxon>
        <taxon>Mytiloidea</taxon>
        <taxon>Mytilidae</taxon>
        <taxon>Mytilinae</taxon>
        <taxon>Mytilus</taxon>
    </lineage>
</organism>
<dbReference type="Proteomes" id="UP000683360">
    <property type="component" value="Unassembled WGS sequence"/>
</dbReference>
<proteinExistence type="predicted"/>
<comment type="caution">
    <text evidence="1">The sequence shown here is derived from an EMBL/GenBank/DDBJ whole genome shotgun (WGS) entry which is preliminary data.</text>
</comment>
<sequence length="168" mass="19618">MSTFLLTDNVFNSDDTSLRQSASSMIVFLKLLLLTEKLNCDRENEYVTFLSQFCEIVKLLMASVISVETVAMLKIMIESHLKKFKDLFPEKTIKAKQHYLVHLWNAIIRYGPLTQVWSMRYEGKHQFIKQRMSDNPNFKNVVKSLSERCVMYEASLNIESSTLYFPLT</sequence>
<name>A0A8S3TUG3_MYTED</name>
<protein>
    <submittedName>
        <fullName evidence="1">Uncharacterized protein</fullName>
    </submittedName>
</protein>